<feature type="disulfide bond" evidence="7">
    <location>
        <begin position="71"/>
        <end position="86"/>
    </location>
</feature>
<dbReference type="InterPro" id="IPR001791">
    <property type="entry name" value="Laminin_G"/>
</dbReference>
<keyword evidence="3" id="KW-0735">Signal-anchor</keyword>
<dbReference type="GO" id="GO:0035567">
    <property type="term" value="P:non-canonical Wnt signaling pathway"/>
    <property type="evidence" value="ECO:0007669"/>
    <property type="project" value="TreeGrafter"/>
</dbReference>
<evidence type="ECO:0000313" key="11">
    <source>
        <dbReference type="Proteomes" id="UP001163046"/>
    </source>
</evidence>
<feature type="disulfide bond" evidence="5">
    <location>
        <begin position="284"/>
        <end position="345"/>
    </location>
</feature>
<dbReference type="PROSITE" id="PS50025">
    <property type="entry name" value="LAM_G_DOMAIN"/>
    <property type="match status" value="1"/>
</dbReference>
<dbReference type="CDD" id="cd00110">
    <property type="entry name" value="LamG"/>
    <property type="match status" value="1"/>
</dbReference>
<dbReference type="CDD" id="cd07066">
    <property type="entry name" value="CRD_FZ"/>
    <property type="match status" value="1"/>
</dbReference>
<evidence type="ECO:0000256" key="6">
    <source>
        <dbReference type="PROSITE-ProRule" id="PRU00122"/>
    </source>
</evidence>
<dbReference type="InterPro" id="IPR013320">
    <property type="entry name" value="ConA-like_dom_sf"/>
</dbReference>
<dbReference type="InterPro" id="IPR015526">
    <property type="entry name" value="Frizzled/SFRP"/>
</dbReference>
<dbReference type="SUPFAM" id="SSF57424">
    <property type="entry name" value="LDL receptor-like module"/>
    <property type="match status" value="2"/>
</dbReference>
<dbReference type="GO" id="GO:0017147">
    <property type="term" value="F:Wnt-protein binding"/>
    <property type="evidence" value="ECO:0007669"/>
    <property type="project" value="TreeGrafter"/>
</dbReference>
<dbReference type="CDD" id="cd00112">
    <property type="entry name" value="LDLa"/>
    <property type="match status" value="2"/>
</dbReference>
<dbReference type="Pfam" id="PF01392">
    <property type="entry name" value="Fz"/>
    <property type="match status" value="1"/>
</dbReference>
<dbReference type="GO" id="GO:0042813">
    <property type="term" value="F:Wnt receptor activity"/>
    <property type="evidence" value="ECO:0007669"/>
    <property type="project" value="TreeGrafter"/>
</dbReference>
<dbReference type="PRINTS" id="PR00261">
    <property type="entry name" value="LDLRECEPTOR"/>
</dbReference>
<accession>A0A9W9YT21</accession>
<name>A0A9W9YT21_9CNID</name>
<dbReference type="SMART" id="SM00063">
    <property type="entry name" value="FRI"/>
    <property type="match status" value="1"/>
</dbReference>
<evidence type="ECO:0000259" key="8">
    <source>
        <dbReference type="PROSITE" id="PS50025"/>
    </source>
</evidence>
<evidence type="ECO:0000259" key="9">
    <source>
        <dbReference type="PROSITE" id="PS50038"/>
    </source>
</evidence>
<reference evidence="10" key="1">
    <citation type="submission" date="2023-01" db="EMBL/GenBank/DDBJ databases">
        <title>Genome assembly of the deep-sea coral Lophelia pertusa.</title>
        <authorList>
            <person name="Herrera S."/>
            <person name="Cordes E."/>
        </authorList>
    </citation>
    <scope>NUCLEOTIDE SEQUENCE</scope>
    <source>
        <strain evidence="10">USNM1676648</strain>
        <tissue evidence="10">Polyp</tissue>
    </source>
</reference>
<keyword evidence="2" id="KW-0217">Developmental protein</keyword>
<dbReference type="InterPro" id="IPR036055">
    <property type="entry name" value="LDL_receptor-like_sf"/>
</dbReference>
<gene>
    <name evidence="10" type="ORF">OS493_002469</name>
</gene>
<dbReference type="SMART" id="SM00192">
    <property type="entry name" value="LDLa"/>
    <property type="match status" value="2"/>
</dbReference>
<evidence type="ECO:0000256" key="1">
    <source>
        <dbReference type="ARBA" id="ARBA00004401"/>
    </source>
</evidence>
<dbReference type="Pfam" id="PF00057">
    <property type="entry name" value="Ldl_recept_a"/>
    <property type="match status" value="2"/>
</dbReference>
<dbReference type="PROSITE" id="PS01209">
    <property type="entry name" value="LDLRA_1"/>
    <property type="match status" value="1"/>
</dbReference>
<evidence type="ECO:0000256" key="3">
    <source>
        <dbReference type="ARBA" id="ARBA00022968"/>
    </source>
</evidence>
<sequence length="443" mass="49220">MTISKILFSACETGFFRCSTSAECLPVKFKCDGHGDCEDSSDELNCMKQQSCSVGEFWCGDWKCITRRKVCDGSWDCANGKDEKECDMQGLFQNYGNKKTARFPVYKTVMGFDIDLRFSAEMCAGQLVEITSRDTNQYLRITLLDIGPLRLSFSTSIGKGQLDLAMRSKGRFCDGKRHSLVLSVWRGVVSFGVDRASPVRFYVSRLRAPFSSPANIVIGRGLQGCVSGSTVVNRFNRTQEYAVGVSSGCTVIQTTARPPKRQHPLFTYSARKLATSATSTGPKCEPLTLEACKVLGYNYTQLPNRLQHKTYQQAATELSTFLSRLQTQCSPHLIPFLCRLYLPPCSLPQSASPPCRSLCESVQEDCALSPLERWPGHLNCEQFPRANDKAKCFLGSTKTTSKRTALLRGTSVQNEDLTQTNTLKTATTSDHVLPTRPVKLQKM</sequence>
<keyword evidence="4 7" id="KW-1015">Disulfide bond</keyword>
<dbReference type="PROSITE" id="PS50038">
    <property type="entry name" value="FZ"/>
    <property type="match status" value="1"/>
</dbReference>
<evidence type="ECO:0000256" key="7">
    <source>
        <dbReference type="PROSITE-ProRule" id="PRU00124"/>
    </source>
</evidence>
<feature type="disulfide bond" evidence="7">
    <location>
        <begin position="31"/>
        <end position="46"/>
    </location>
</feature>
<dbReference type="SUPFAM" id="SSF63501">
    <property type="entry name" value="Frizzled cysteine-rich domain"/>
    <property type="match status" value="1"/>
</dbReference>
<protein>
    <recommendedName>
        <fullName evidence="12">FZ domain-containing protein</fullName>
    </recommendedName>
</protein>
<evidence type="ECO:0000256" key="5">
    <source>
        <dbReference type="PROSITE-ProRule" id="PRU00090"/>
    </source>
</evidence>
<dbReference type="Gene3D" id="1.10.2000.10">
    <property type="entry name" value="Frizzled cysteine-rich domain"/>
    <property type="match status" value="1"/>
</dbReference>
<dbReference type="SUPFAM" id="SSF49899">
    <property type="entry name" value="Concanavalin A-like lectins/glucanases"/>
    <property type="match status" value="1"/>
</dbReference>
<evidence type="ECO:0008006" key="12">
    <source>
        <dbReference type="Google" id="ProtNLM"/>
    </source>
</evidence>
<dbReference type="GO" id="GO:0060070">
    <property type="term" value="P:canonical Wnt signaling pathway"/>
    <property type="evidence" value="ECO:0007669"/>
    <property type="project" value="TreeGrafter"/>
</dbReference>
<keyword evidence="11" id="KW-1185">Reference proteome</keyword>
<proteinExistence type="predicted"/>
<comment type="caution">
    <text evidence="10">The sequence shown here is derived from an EMBL/GenBank/DDBJ whole genome shotgun (WGS) entry which is preliminary data.</text>
</comment>
<evidence type="ECO:0000256" key="4">
    <source>
        <dbReference type="ARBA" id="ARBA00023157"/>
    </source>
</evidence>
<dbReference type="OrthoDB" id="5975444at2759"/>
<dbReference type="InterPro" id="IPR020067">
    <property type="entry name" value="Frizzled_dom"/>
</dbReference>
<keyword evidence="3" id="KW-0812">Transmembrane</keyword>
<comment type="caution">
    <text evidence="6">Lacks conserved residue(s) required for the propagation of feature annotation.</text>
</comment>
<dbReference type="InterPro" id="IPR002172">
    <property type="entry name" value="LDrepeatLR_classA_rpt"/>
</dbReference>
<comment type="subcellular location">
    <subcellularLocation>
        <location evidence="1">Cell membrane</location>
        <topology evidence="1">Single-pass type II membrane protein</topology>
    </subcellularLocation>
</comment>
<evidence type="ECO:0000256" key="2">
    <source>
        <dbReference type="ARBA" id="ARBA00022473"/>
    </source>
</evidence>
<dbReference type="AlphaFoldDB" id="A0A9W9YT21"/>
<dbReference type="Proteomes" id="UP001163046">
    <property type="component" value="Unassembled WGS sequence"/>
</dbReference>
<dbReference type="EMBL" id="MU827302">
    <property type="protein sequence ID" value="KAJ7365752.1"/>
    <property type="molecule type" value="Genomic_DNA"/>
</dbReference>
<dbReference type="PROSITE" id="PS50068">
    <property type="entry name" value="LDLRA_2"/>
    <property type="match status" value="2"/>
</dbReference>
<feature type="disulfide bond" evidence="7">
    <location>
        <begin position="52"/>
        <end position="64"/>
    </location>
</feature>
<dbReference type="Gene3D" id="4.10.400.10">
    <property type="entry name" value="Low-density Lipoprotein Receptor"/>
    <property type="match status" value="2"/>
</dbReference>
<evidence type="ECO:0000313" key="10">
    <source>
        <dbReference type="EMBL" id="KAJ7365752.1"/>
    </source>
</evidence>
<feature type="disulfide bond" evidence="7">
    <location>
        <begin position="59"/>
        <end position="77"/>
    </location>
</feature>
<feature type="domain" description="Laminin G" evidence="8">
    <location>
        <begin position="90"/>
        <end position="249"/>
    </location>
</feature>
<organism evidence="10 11">
    <name type="scientific">Desmophyllum pertusum</name>
    <dbReference type="NCBI Taxonomy" id="174260"/>
    <lineage>
        <taxon>Eukaryota</taxon>
        <taxon>Metazoa</taxon>
        <taxon>Cnidaria</taxon>
        <taxon>Anthozoa</taxon>
        <taxon>Hexacorallia</taxon>
        <taxon>Scleractinia</taxon>
        <taxon>Caryophylliina</taxon>
        <taxon>Caryophylliidae</taxon>
        <taxon>Desmophyllum</taxon>
    </lineage>
</organism>
<dbReference type="PANTHER" id="PTHR11309">
    <property type="entry name" value="FRIZZLED"/>
    <property type="match status" value="1"/>
</dbReference>
<feature type="disulfide bond" evidence="5">
    <location>
        <begin position="292"/>
        <end position="338"/>
    </location>
</feature>
<dbReference type="InterPro" id="IPR036790">
    <property type="entry name" value="Frizzled_dom_sf"/>
</dbReference>
<dbReference type="InterPro" id="IPR023415">
    <property type="entry name" value="LDLR_class-A_CS"/>
</dbReference>
<dbReference type="GO" id="GO:0005886">
    <property type="term" value="C:plasma membrane"/>
    <property type="evidence" value="ECO:0007669"/>
    <property type="project" value="UniProtKB-SubCell"/>
</dbReference>
<feature type="domain" description="FZ" evidence="9">
    <location>
        <begin position="279"/>
        <end position="395"/>
    </location>
</feature>
<dbReference type="Gene3D" id="2.60.120.200">
    <property type="match status" value="1"/>
</dbReference>